<feature type="transmembrane region" description="Helical" evidence="7">
    <location>
        <begin position="264"/>
        <end position="284"/>
    </location>
</feature>
<accession>A0A089MU43</accession>
<comment type="similarity">
    <text evidence="7">Belongs to the binding-protein-dependent transport system permease family.</text>
</comment>
<dbReference type="KEGG" id="pbd:PBOR_25680"/>
<evidence type="ECO:0000256" key="2">
    <source>
        <dbReference type="ARBA" id="ARBA00022448"/>
    </source>
</evidence>
<evidence type="ECO:0000313" key="9">
    <source>
        <dbReference type="EMBL" id="AIQ59964.1"/>
    </source>
</evidence>
<dbReference type="HOGENOM" id="CLU_016047_0_2_9"/>
<reference evidence="9" key="1">
    <citation type="submission" date="2014-08" db="EMBL/GenBank/DDBJ databases">
        <title>Comparative genomics of the Paenibacillus odorifer group.</title>
        <authorList>
            <person name="den Bakker H.C."/>
            <person name="Tsai Y.-C.Y.-C."/>
            <person name="Martin N."/>
            <person name="Korlach J."/>
            <person name="Wiedmann M."/>
        </authorList>
    </citation>
    <scope>NUCLEOTIDE SEQUENCE [LARGE SCALE GENOMIC DNA]</scope>
    <source>
        <strain evidence="9">DSM 13188</strain>
    </source>
</reference>
<feature type="domain" description="ABC transmembrane type-1" evidence="8">
    <location>
        <begin position="70"/>
        <end position="285"/>
    </location>
</feature>
<evidence type="ECO:0000259" key="8">
    <source>
        <dbReference type="PROSITE" id="PS50928"/>
    </source>
</evidence>
<evidence type="ECO:0000256" key="1">
    <source>
        <dbReference type="ARBA" id="ARBA00004651"/>
    </source>
</evidence>
<feature type="transmembrane region" description="Helical" evidence="7">
    <location>
        <begin position="12"/>
        <end position="38"/>
    </location>
</feature>
<dbReference type="GO" id="GO:0055085">
    <property type="term" value="P:transmembrane transport"/>
    <property type="evidence" value="ECO:0007669"/>
    <property type="project" value="InterPro"/>
</dbReference>
<keyword evidence="10" id="KW-1185">Reference proteome</keyword>
<evidence type="ECO:0000256" key="7">
    <source>
        <dbReference type="RuleBase" id="RU363032"/>
    </source>
</evidence>
<dbReference type="RefSeq" id="WP_042216277.1">
    <property type="nucleotide sequence ID" value="NZ_CP009285.1"/>
</dbReference>
<dbReference type="InterPro" id="IPR035906">
    <property type="entry name" value="MetI-like_sf"/>
</dbReference>
<name>A0A089MU43_PAEBO</name>
<dbReference type="PANTHER" id="PTHR43227">
    <property type="entry name" value="BLL4140 PROTEIN"/>
    <property type="match status" value="1"/>
</dbReference>
<feature type="transmembrane region" description="Helical" evidence="7">
    <location>
        <begin position="73"/>
        <end position="93"/>
    </location>
</feature>
<evidence type="ECO:0000256" key="6">
    <source>
        <dbReference type="ARBA" id="ARBA00023136"/>
    </source>
</evidence>
<dbReference type="Proteomes" id="UP000029518">
    <property type="component" value="Chromosome"/>
</dbReference>
<proteinExistence type="inferred from homology"/>
<organism evidence="9 10">
    <name type="scientific">Paenibacillus borealis</name>
    <dbReference type="NCBI Taxonomy" id="160799"/>
    <lineage>
        <taxon>Bacteria</taxon>
        <taxon>Bacillati</taxon>
        <taxon>Bacillota</taxon>
        <taxon>Bacilli</taxon>
        <taxon>Bacillales</taxon>
        <taxon>Paenibacillaceae</taxon>
        <taxon>Paenibacillus</taxon>
    </lineage>
</organism>
<feature type="transmembrane region" description="Helical" evidence="7">
    <location>
        <begin position="105"/>
        <end position="126"/>
    </location>
</feature>
<dbReference type="PROSITE" id="PS50928">
    <property type="entry name" value="ABC_TM1"/>
    <property type="match status" value="1"/>
</dbReference>
<evidence type="ECO:0000256" key="3">
    <source>
        <dbReference type="ARBA" id="ARBA00022475"/>
    </source>
</evidence>
<dbReference type="Pfam" id="PF00528">
    <property type="entry name" value="BPD_transp_1"/>
    <property type="match status" value="1"/>
</dbReference>
<dbReference type="GO" id="GO:0005886">
    <property type="term" value="C:plasma membrane"/>
    <property type="evidence" value="ECO:0007669"/>
    <property type="project" value="UniProtKB-SubCell"/>
</dbReference>
<evidence type="ECO:0000256" key="4">
    <source>
        <dbReference type="ARBA" id="ARBA00022692"/>
    </source>
</evidence>
<keyword evidence="3" id="KW-1003">Cell membrane</keyword>
<dbReference type="CDD" id="cd06261">
    <property type="entry name" value="TM_PBP2"/>
    <property type="match status" value="1"/>
</dbReference>
<dbReference type="SUPFAM" id="SSF161098">
    <property type="entry name" value="MetI-like"/>
    <property type="match status" value="1"/>
</dbReference>
<evidence type="ECO:0000256" key="5">
    <source>
        <dbReference type="ARBA" id="ARBA00022989"/>
    </source>
</evidence>
<protein>
    <submittedName>
        <fullName evidence="9">Sugar ABC transporter permease</fullName>
    </submittedName>
</protein>
<feature type="transmembrane region" description="Helical" evidence="7">
    <location>
        <begin position="204"/>
        <end position="229"/>
    </location>
</feature>
<keyword evidence="5 7" id="KW-1133">Transmembrane helix</keyword>
<dbReference type="Gene3D" id="1.10.3720.10">
    <property type="entry name" value="MetI-like"/>
    <property type="match status" value="1"/>
</dbReference>
<gene>
    <name evidence="9" type="ORF">PBOR_25680</name>
</gene>
<dbReference type="InterPro" id="IPR000515">
    <property type="entry name" value="MetI-like"/>
</dbReference>
<dbReference type="AlphaFoldDB" id="A0A089MU43"/>
<dbReference type="PANTHER" id="PTHR43227:SF11">
    <property type="entry name" value="BLL4140 PROTEIN"/>
    <property type="match status" value="1"/>
</dbReference>
<feature type="transmembrane region" description="Helical" evidence="7">
    <location>
        <begin position="159"/>
        <end position="183"/>
    </location>
</feature>
<sequence>MQKVFNNKMAIFLFVFPGILLFSLTFLVPIVLSGYYSFRDTLAPGTPSAFIGFANYTELLFHDSRFWLALRNAVLLGLGFIFIQHPIAIFFAIMLDRLGGKAEKWFRTIFFIPCVISVVVISKMWLSLLDPTFGAFNKLLDTLGLGFLKHAWLGDSSTALVTMLFILIWAGFGWGLLFYYAGLKGIPDEMYEAASLDGASGFKLHLRITVPLLSPVITVQITLAMITALKQMETVFLTTNGGPGDSTQFLAVYLYNKAFSASQYGYANAISILFIVVCLLATYLSNKLTRSDATEF</sequence>
<dbReference type="InterPro" id="IPR050809">
    <property type="entry name" value="UgpAE/MalFG_permease"/>
</dbReference>
<dbReference type="OrthoDB" id="152280at2"/>
<keyword evidence="2 7" id="KW-0813">Transport</keyword>
<comment type="subcellular location">
    <subcellularLocation>
        <location evidence="1 7">Cell membrane</location>
        <topology evidence="1 7">Multi-pass membrane protein</topology>
    </subcellularLocation>
</comment>
<keyword evidence="4 7" id="KW-0812">Transmembrane</keyword>
<dbReference type="EMBL" id="CP009285">
    <property type="protein sequence ID" value="AIQ59964.1"/>
    <property type="molecule type" value="Genomic_DNA"/>
</dbReference>
<keyword evidence="6 7" id="KW-0472">Membrane</keyword>
<evidence type="ECO:0000313" key="10">
    <source>
        <dbReference type="Proteomes" id="UP000029518"/>
    </source>
</evidence>